<feature type="compositionally biased region" description="Basic and acidic residues" evidence="1">
    <location>
        <begin position="22"/>
        <end position="42"/>
    </location>
</feature>
<protein>
    <submittedName>
        <fullName evidence="2">Predicted protein</fullName>
    </submittedName>
</protein>
<dbReference type="EMBL" id="FP929094">
    <property type="protein sequence ID" value="CBX92320.1"/>
    <property type="molecule type" value="Genomic_DNA"/>
</dbReference>
<evidence type="ECO:0000313" key="2">
    <source>
        <dbReference type="EMBL" id="CBX92320.1"/>
    </source>
</evidence>
<evidence type="ECO:0000256" key="1">
    <source>
        <dbReference type="SAM" id="MobiDB-lite"/>
    </source>
</evidence>
<evidence type="ECO:0000313" key="3">
    <source>
        <dbReference type="Proteomes" id="UP000002668"/>
    </source>
</evidence>
<dbReference type="VEuPathDB" id="FungiDB:LEMA_P050260.1"/>
<sequence>MQFTDYIPAKLHTSNCSFGAFHSRERERERERETEREPEPEPRLGISLGLP</sequence>
<dbReference type="InParanoid" id="E4ZLG1"/>
<dbReference type="HOGENOM" id="CLU_3106826_0_0_1"/>
<name>E4ZLG1_LEPMJ</name>
<organism evidence="3">
    <name type="scientific">Leptosphaeria maculans (strain JN3 / isolate v23.1.3 / race Av1-4-5-6-7-8)</name>
    <name type="common">Blackleg fungus</name>
    <name type="synonym">Phoma lingam</name>
    <dbReference type="NCBI Taxonomy" id="985895"/>
    <lineage>
        <taxon>Eukaryota</taxon>
        <taxon>Fungi</taxon>
        <taxon>Dikarya</taxon>
        <taxon>Ascomycota</taxon>
        <taxon>Pezizomycotina</taxon>
        <taxon>Dothideomycetes</taxon>
        <taxon>Pleosporomycetidae</taxon>
        <taxon>Pleosporales</taxon>
        <taxon>Pleosporineae</taxon>
        <taxon>Leptosphaeriaceae</taxon>
        <taxon>Plenodomus</taxon>
        <taxon>Plenodomus lingam/Leptosphaeria maculans species complex</taxon>
    </lineage>
</organism>
<dbReference type="Proteomes" id="UP000002668">
    <property type="component" value="Genome"/>
</dbReference>
<accession>E4ZLG1</accession>
<reference evidence="3" key="1">
    <citation type="journal article" date="2011" name="Nat. Commun.">
        <title>Effector diversification within compartments of the Leptosphaeria maculans genome affected by Repeat-Induced Point mutations.</title>
        <authorList>
            <person name="Rouxel T."/>
            <person name="Grandaubert J."/>
            <person name="Hane J.K."/>
            <person name="Hoede C."/>
            <person name="van de Wouw A.P."/>
            <person name="Couloux A."/>
            <person name="Dominguez V."/>
            <person name="Anthouard V."/>
            <person name="Bally P."/>
            <person name="Bourras S."/>
            <person name="Cozijnsen A.J."/>
            <person name="Ciuffetti L.M."/>
            <person name="Degrave A."/>
            <person name="Dilmaghani A."/>
            <person name="Duret L."/>
            <person name="Fudal I."/>
            <person name="Goodwin S.B."/>
            <person name="Gout L."/>
            <person name="Glaser N."/>
            <person name="Linglin J."/>
            <person name="Kema G.H.J."/>
            <person name="Lapalu N."/>
            <person name="Lawrence C.B."/>
            <person name="May K."/>
            <person name="Meyer M."/>
            <person name="Ollivier B."/>
            <person name="Poulain J."/>
            <person name="Schoch C.L."/>
            <person name="Simon A."/>
            <person name="Spatafora J.W."/>
            <person name="Stachowiak A."/>
            <person name="Turgeon B.G."/>
            <person name="Tyler B.M."/>
            <person name="Vincent D."/>
            <person name="Weissenbach J."/>
            <person name="Amselem J."/>
            <person name="Quesneville H."/>
            <person name="Oliver R.P."/>
            <person name="Wincker P."/>
            <person name="Balesdent M.-H."/>
            <person name="Howlett B.J."/>
        </authorList>
    </citation>
    <scope>NUCLEOTIDE SEQUENCE [LARGE SCALE GENOMIC DNA]</scope>
    <source>
        <strain evidence="3">JN3 / isolate v23.1.3 / race Av1-4-5-6-7-8</strain>
    </source>
</reference>
<proteinExistence type="predicted"/>
<keyword evidence="3" id="KW-1185">Reference proteome</keyword>
<dbReference type="AlphaFoldDB" id="E4ZLG1"/>
<gene>
    <name evidence="2" type="ORF">LEMA_P050260.1</name>
</gene>
<feature type="region of interest" description="Disordered" evidence="1">
    <location>
        <begin position="18"/>
        <end position="51"/>
    </location>
</feature>